<dbReference type="EMBL" id="JOKM01000075">
    <property type="protein sequence ID" value="KGB22644.1"/>
    <property type="molecule type" value="Genomic_DNA"/>
</dbReference>
<organism evidence="1 2">
    <name type="scientific">Acetobacter tropicalis</name>
    <dbReference type="NCBI Taxonomy" id="104102"/>
    <lineage>
        <taxon>Bacteria</taxon>
        <taxon>Pseudomonadati</taxon>
        <taxon>Pseudomonadota</taxon>
        <taxon>Alphaproteobacteria</taxon>
        <taxon>Acetobacterales</taxon>
        <taxon>Acetobacteraceae</taxon>
        <taxon>Acetobacter</taxon>
    </lineage>
</organism>
<sequence>MVRAMNSVWFTSESLRRAEMARAGGVALRLDLLLRLISP</sequence>
<dbReference type="PATRIC" id="fig|104102.7.peg.2199"/>
<dbReference type="STRING" id="104102.AtDm6_2225"/>
<evidence type="ECO:0000313" key="2">
    <source>
        <dbReference type="Proteomes" id="UP000029448"/>
    </source>
</evidence>
<evidence type="ECO:0000313" key="1">
    <source>
        <dbReference type="EMBL" id="KGB22644.1"/>
    </source>
</evidence>
<name>A0A094YPW3_9PROT</name>
<proteinExistence type="predicted"/>
<dbReference type="Proteomes" id="UP000029448">
    <property type="component" value="Unassembled WGS sequence"/>
</dbReference>
<dbReference type="AlphaFoldDB" id="A0A094YPW3"/>
<protein>
    <submittedName>
        <fullName evidence="1">Uncharacterized protein</fullName>
    </submittedName>
</protein>
<keyword evidence="2" id="KW-1185">Reference proteome</keyword>
<accession>A0A094YPW3</accession>
<comment type="caution">
    <text evidence="1">The sequence shown here is derived from an EMBL/GenBank/DDBJ whole genome shotgun (WGS) entry which is preliminary data.</text>
</comment>
<gene>
    <name evidence="1" type="ORF">AtDm6_2225</name>
</gene>
<reference evidence="1 2" key="1">
    <citation type="submission" date="2014-06" db="EMBL/GenBank/DDBJ databases">
        <title>Functional and comparative genomic analyses of the Drosophila gut microbiota identify candidate symbiosis factors.</title>
        <authorList>
            <person name="Newell P.D."/>
            <person name="Chaston J.M."/>
            <person name="Douglas A.E."/>
        </authorList>
    </citation>
    <scope>NUCLEOTIDE SEQUENCE [LARGE SCALE GENOMIC DNA]</scope>
    <source>
        <strain evidence="1 2">DmCS_006</strain>
    </source>
</reference>